<evidence type="ECO:0000313" key="2">
    <source>
        <dbReference type="Proteomes" id="UP000256519"/>
    </source>
</evidence>
<protein>
    <submittedName>
        <fullName evidence="1">Uncharacterized protein</fullName>
    </submittedName>
</protein>
<evidence type="ECO:0000313" key="1">
    <source>
        <dbReference type="EMBL" id="RDZ05457.1"/>
    </source>
</evidence>
<accession>A0A3D8WTK2</accession>
<name>A0A3D8WTK2_PRIMG</name>
<dbReference type="EMBL" id="PQWM01000081">
    <property type="protein sequence ID" value="RDZ05457.1"/>
    <property type="molecule type" value="Genomic_DNA"/>
</dbReference>
<dbReference type="Proteomes" id="UP000256519">
    <property type="component" value="Unassembled WGS sequence"/>
</dbReference>
<proteinExistence type="predicted"/>
<gene>
    <name evidence="1" type="ORF">C3744_29685</name>
</gene>
<dbReference type="AlphaFoldDB" id="A0A3D8WTK2"/>
<sequence>MVFYMLGVGLAAFIFHEMDKRVEDVPSTPYLKVESPIERRLYKVLVLHGYPVRAQVFFSKVKSI</sequence>
<organism evidence="1 2">
    <name type="scientific">Priestia megaterium</name>
    <name type="common">Bacillus megaterium</name>
    <dbReference type="NCBI Taxonomy" id="1404"/>
    <lineage>
        <taxon>Bacteria</taxon>
        <taxon>Bacillati</taxon>
        <taxon>Bacillota</taxon>
        <taxon>Bacilli</taxon>
        <taxon>Bacillales</taxon>
        <taxon>Bacillaceae</taxon>
        <taxon>Priestia</taxon>
    </lineage>
</organism>
<comment type="caution">
    <text evidence="1">The sequence shown here is derived from an EMBL/GenBank/DDBJ whole genome shotgun (WGS) entry which is preliminary data.</text>
</comment>
<reference evidence="1 2" key="1">
    <citation type="journal article" date="2018" name="Appl. Environ. Microbiol.">
        <title>Antimicrobial susceptibility testing and tentative epidemiological cut-off values of five Bacillus species relevant for use as animal feed additives or for plant protection.</title>
        <authorList>
            <person name="Agerso Y."/>
            <person name="Stuer-Lauridsen B."/>
            <person name="Bjerre K."/>
            <person name="Jensen M.G."/>
            <person name="Johansen E."/>
            <person name="Bennedsen M."/>
            <person name="Brockmann E."/>
            <person name="Nielsen B."/>
        </authorList>
    </citation>
    <scope>NUCLEOTIDE SEQUENCE [LARGE SCALE GENOMIC DNA]</scope>
    <source>
        <strain evidence="1 2">CHCC20162</strain>
    </source>
</reference>